<protein>
    <submittedName>
        <fullName evidence="1">Uncharacterized protein</fullName>
    </submittedName>
</protein>
<reference evidence="2" key="1">
    <citation type="journal article" date="2020" name="MBio">
        <title>Horizontal gene transfer to a defensive symbiont with a reduced genome amongst a multipartite beetle microbiome.</title>
        <authorList>
            <person name="Waterworth S.C."/>
            <person name="Florez L.V."/>
            <person name="Rees E.R."/>
            <person name="Hertweck C."/>
            <person name="Kaltenpoth M."/>
            <person name="Kwan J.C."/>
        </authorList>
    </citation>
    <scope>NUCLEOTIDE SEQUENCE [LARGE SCALE GENOMIC DNA]</scope>
</reference>
<evidence type="ECO:0000313" key="2">
    <source>
        <dbReference type="Proteomes" id="UP000490535"/>
    </source>
</evidence>
<evidence type="ECO:0000313" key="1">
    <source>
        <dbReference type="EMBL" id="KAF1027060.1"/>
    </source>
</evidence>
<dbReference type="EMBL" id="WNDP01000014">
    <property type="protein sequence ID" value="KAF1027060.1"/>
    <property type="molecule type" value="Genomic_DNA"/>
</dbReference>
<accession>A0A833UX39</accession>
<dbReference type="Proteomes" id="UP000490535">
    <property type="component" value="Unassembled WGS sequence"/>
</dbReference>
<proteinExistence type="predicted"/>
<gene>
    <name evidence="1" type="ORF">GAK29_00866</name>
</gene>
<name>A0A833UX39_ACIBZ</name>
<organism evidence="1 2">
    <name type="scientific">Acinetobacter bereziniae</name>
    <name type="common">Acinetobacter genomosp. 10</name>
    <dbReference type="NCBI Taxonomy" id="106648"/>
    <lineage>
        <taxon>Bacteria</taxon>
        <taxon>Pseudomonadati</taxon>
        <taxon>Pseudomonadota</taxon>
        <taxon>Gammaproteobacteria</taxon>
        <taxon>Moraxellales</taxon>
        <taxon>Moraxellaceae</taxon>
        <taxon>Acinetobacter</taxon>
    </lineage>
</organism>
<comment type="caution">
    <text evidence="1">The sequence shown here is derived from an EMBL/GenBank/DDBJ whole genome shotgun (WGS) entry which is preliminary data.</text>
</comment>
<sequence>MIPFEKIPRGLRVPLFFGELAVNGDVITSVDPVPQTHYLCSEVDINDLILAEDISFISFEK</sequence>
<dbReference type="AlphaFoldDB" id="A0A833UX39"/>